<organism evidence="6 7">
    <name type="scientific">Nocardia pseudobrasiliensis</name>
    <dbReference type="NCBI Taxonomy" id="45979"/>
    <lineage>
        <taxon>Bacteria</taxon>
        <taxon>Bacillati</taxon>
        <taxon>Actinomycetota</taxon>
        <taxon>Actinomycetes</taxon>
        <taxon>Mycobacteriales</taxon>
        <taxon>Nocardiaceae</taxon>
        <taxon>Nocardia</taxon>
    </lineage>
</organism>
<dbReference type="InterPro" id="IPR023772">
    <property type="entry name" value="DNA-bd_HTH_TetR-type_CS"/>
</dbReference>
<evidence type="ECO:0000256" key="2">
    <source>
        <dbReference type="ARBA" id="ARBA00023125"/>
    </source>
</evidence>
<dbReference type="Pfam" id="PF00440">
    <property type="entry name" value="TetR_N"/>
    <property type="match status" value="1"/>
</dbReference>
<dbReference type="PANTHER" id="PTHR30055:SF234">
    <property type="entry name" value="HTH-TYPE TRANSCRIPTIONAL REGULATOR BETI"/>
    <property type="match status" value="1"/>
</dbReference>
<dbReference type="EMBL" id="QQBC01000004">
    <property type="protein sequence ID" value="RDI66318.1"/>
    <property type="molecule type" value="Genomic_DNA"/>
</dbReference>
<dbReference type="Proteomes" id="UP000254869">
    <property type="component" value="Unassembled WGS sequence"/>
</dbReference>
<evidence type="ECO:0000259" key="5">
    <source>
        <dbReference type="PROSITE" id="PS50977"/>
    </source>
</evidence>
<dbReference type="AlphaFoldDB" id="A0A370I6G9"/>
<keyword evidence="3" id="KW-0804">Transcription</keyword>
<dbReference type="PROSITE" id="PS01081">
    <property type="entry name" value="HTH_TETR_1"/>
    <property type="match status" value="1"/>
</dbReference>
<reference evidence="6 7" key="1">
    <citation type="submission" date="2018-07" db="EMBL/GenBank/DDBJ databases">
        <title>Genomic Encyclopedia of Type Strains, Phase IV (KMG-IV): sequencing the most valuable type-strain genomes for metagenomic binning, comparative biology and taxonomic classification.</title>
        <authorList>
            <person name="Goeker M."/>
        </authorList>
    </citation>
    <scope>NUCLEOTIDE SEQUENCE [LARGE SCALE GENOMIC DNA]</scope>
    <source>
        <strain evidence="6 7">DSM 44290</strain>
    </source>
</reference>
<evidence type="ECO:0000256" key="1">
    <source>
        <dbReference type="ARBA" id="ARBA00023015"/>
    </source>
</evidence>
<dbReference type="GO" id="GO:0003700">
    <property type="term" value="F:DNA-binding transcription factor activity"/>
    <property type="evidence" value="ECO:0007669"/>
    <property type="project" value="TreeGrafter"/>
</dbReference>
<evidence type="ECO:0000256" key="3">
    <source>
        <dbReference type="ARBA" id="ARBA00023163"/>
    </source>
</evidence>
<protein>
    <submittedName>
        <fullName evidence="6">TetR family transcriptional regulator</fullName>
    </submittedName>
</protein>
<dbReference type="STRING" id="1210086.GCA_001613105_03987"/>
<dbReference type="RefSeq" id="WP_067999708.1">
    <property type="nucleotide sequence ID" value="NZ_QQBC01000004.1"/>
</dbReference>
<sequence>MRRTQQERREATITRLIDAAIVTLDELGYSRASANTITARAGLSYGALFRHFPTMSEFMAATARETVRRHTELVSERVRELAGRDGRTDLEAVLVAMRELVREPTHHAVLELTVAARTDEQLAAAMRQTMFEAGQVMIEAATRMVGHESDLDAKDFVTLVFLIADISDSEAIQHPLRAPYPEIYDRRIHLLTKMLKALSPQWDTAASN</sequence>
<gene>
    <name evidence="6" type="ORF">DFR76_10464</name>
</gene>
<dbReference type="PRINTS" id="PR00455">
    <property type="entry name" value="HTHTETR"/>
</dbReference>
<keyword evidence="2 4" id="KW-0238">DNA-binding</keyword>
<dbReference type="PROSITE" id="PS50977">
    <property type="entry name" value="HTH_TETR_2"/>
    <property type="match status" value="1"/>
</dbReference>
<keyword evidence="7" id="KW-1185">Reference proteome</keyword>
<dbReference type="PANTHER" id="PTHR30055">
    <property type="entry name" value="HTH-TYPE TRANSCRIPTIONAL REGULATOR RUTR"/>
    <property type="match status" value="1"/>
</dbReference>
<evidence type="ECO:0000256" key="4">
    <source>
        <dbReference type="PROSITE-ProRule" id="PRU00335"/>
    </source>
</evidence>
<name>A0A370I6G9_9NOCA</name>
<dbReference type="SUPFAM" id="SSF46689">
    <property type="entry name" value="Homeodomain-like"/>
    <property type="match status" value="1"/>
</dbReference>
<feature type="DNA-binding region" description="H-T-H motif" evidence="4">
    <location>
        <begin position="33"/>
        <end position="52"/>
    </location>
</feature>
<dbReference type="InterPro" id="IPR050109">
    <property type="entry name" value="HTH-type_TetR-like_transc_reg"/>
</dbReference>
<feature type="domain" description="HTH tetR-type" evidence="5">
    <location>
        <begin position="10"/>
        <end position="70"/>
    </location>
</feature>
<evidence type="ECO:0000313" key="6">
    <source>
        <dbReference type="EMBL" id="RDI66318.1"/>
    </source>
</evidence>
<dbReference type="GO" id="GO:0000976">
    <property type="term" value="F:transcription cis-regulatory region binding"/>
    <property type="evidence" value="ECO:0007669"/>
    <property type="project" value="TreeGrafter"/>
</dbReference>
<proteinExistence type="predicted"/>
<keyword evidence="1" id="KW-0805">Transcription regulation</keyword>
<dbReference type="Gene3D" id="1.10.357.10">
    <property type="entry name" value="Tetracycline Repressor, domain 2"/>
    <property type="match status" value="1"/>
</dbReference>
<dbReference type="InterPro" id="IPR001647">
    <property type="entry name" value="HTH_TetR"/>
</dbReference>
<dbReference type="InterPro" id="IPR009057">
    <property type="entry name" value="Homeodomain-like_sf"/>
</dbReference>
<evidence type="ECO:0000313" key="7">
    <source>
        <dbReference type="Proteomes" id="UP000254869"/>
    </source>
</evidence>
<comment type="caution">
    <text evidence="6">The sequence shown here is derived from an EMBL/GenBank/DDBJ whole genome shotgun (WGS) entry which is preliminary data.</text>
</comment>
<accession>A0A370I6G9</accession>